<gene>
    <name evidence="1" type="ORF">NITLEN_10928</name>
</gene>
<dbReference type="EMBL" id="OUNR01000001">
    <property type="protein sequence ID" value="SPP63842.1"/>
    <property type="molecule type" value="Genomic_DNA"/>
</dbReference>
<dbReference type="InParanoid" id="A0A330L4J8"/>
<reference evidence="2" key="1">
    <citation type="submission" date="2018-04" db="EMBL/GenBank/DDBJ databases">
        <authorList>
            <person name="Lucker S."/>
            <person name="Sakoula D."/>
        </authorList>
    </citation>
    <scope>NUCLEOTIDE SEQUENCE [LARGE SCALE GENOMIC DNA]</scope>
</reference>
<organism evidence="1 2">
    <name type="scientific">Nitrospira lenta</name>
    <dbReference type="NCBI Taxonomy" id="1436998"/>
    <lineage>
        <taxon>Bacteria</taxon>
        <taxon>Pseudomonadati</taxon>
        <taxon>Nitrospirota</taxon>
        <taxon>Nitrospiria</taxon>
        <taxon>Nitrospirales</taxon>
        <taxon>Nitrospiraceae</taxon>
        <taxon>Nitrospira</taxon>
    </lineage>
</organism>
<evidence type="ECO:0000313" key="1">
    <source>
        <dbReference type="EMBL" id="SPP63842.1"/>
    </source>
</evidence>
<sequence>MLMQHAIKTVEDLRWLMAHTGGFRSGYVTDLQMSKRRLFDEESGRDVLADTTVSMTIRYQLRGMVRVAKLVMNGVTDFSIFEQEGSDSSALSVIQAECNDGRLRFWFDPQGELYAVCEDAHLEEIATPILTEQVLPELARWTFQGHSGEAPTIAWFLMELEDAGVPCSWAISKKRRANGMSSRWEGDLTPAGDGQSPRGNAVRVLVYGAQDGEGFGVVLRALGTPDRQVSRVLTILADRIAQRYAGSCLVGTTIIPGREWESWRSRGDARA</sequence>
<name>A0A330L4J8_9BACT</name>
<evidence type="ECO:0000313" key="2">
    <source>
        <dbReference type="Proteomes" id="UP000248168"/>
    </source>
</evidence>
<dbReference type="Proteomes" id="UP000248168">
    <property type="component" value="Unassembled WGS sequence"/>
</dbReference>
<accession>A0A330L4J8</accession>
<proteinExistence type="predicted"/>
<protein>
    <submittedName>
        <fullName evidence="1">Uncharacterized protein</fullName>
    </submittedName>
</protein>
<keyword evidence="2" id="KW-1185">Reference proteome</keyword>
<dbReference type="AlphaFoldDB" id="A0A330L4J8"/>